<dbReference type="RefSeq" id="WP_262396795.1">
    <property type="nucleotide sequence ID" value="NZ_JACRTC010000001.1"/>
</dbReference>
<dbReference type="InterPro" id="IPR017871">
    <property type="entry name" value="ABC_transporter-like_CS"/>
</dbReference>
<comment type="caution">
    <text evidence="6">The sequence shown here is derived from an EMBL/GenBank/DDBJ whole genome shotgun (WGS) entry which is preliminary data.</text>
</comment>
<evidence type="ECO:0000256" key="2">
    <source>
        <dbReference type="ARBA" id="ARBA00022448"/>
    </source>
</evidence>
<dbReference type="EMBL" id="JACRTC010000001">
    <property type="protein sequence ID" value="MBC8569700.1"/>
    <property type="molecule type" value="Genomic_DNA"/>
</dbReference>
<dbReference type="InterPro" id="IPR050763">
    <property type="entry name" value="ABC_transporter_ATP-binding"/>
</dbReference>
<gene>
    <name evidence="6" type="ORF">H8709_02530</name>
</gene>
<reference evidence="6" key="1">
    <citation type="submission" date="2020-08" db="EMBL/GenBank/DDBJ databases">
        <title>Genome public.</title>
        <authorList>
            <person name="Liu C."/>
            <person name="Sun Q."/>
        </authorList>
    </citation>
    <scope>NUCLEOTIDE SEQUENCE</scope>
    <source>
        <strain evidence="6">NSJ-54</strain>
    </source>
</reference>
<evidence type="ECO:0000256" key="1">
    <source>
        <dbReference type="ARBA" id="ARBA00005417"/>
    </source>
</evidence>
<sequence>MRAIATQNLTKTYGKHRGISQVDLEVQEGERYGFIGPNGAGKSTTIKLLLGFLFPTAGTARIFGKDCVKSSDTIKRVTAYVPSEVRYYRNLTARQIMKTALNFHKMRWDSLADELIDQFAIEADKKMEEFSLGNKKKVAIAAALVTCPGLLILDEPTSGLDPLMQKTLFDVLQKRNETGMTVFMSSHNLAEVEQFCQKAAFIKEGKLIEVAKLSHQEREGKIFSVACPELTREALEGCGAQIISQEESAWRFVYRGEMSGILGLLSHYNIQDLTVRNIDLEDKFLSYYESGEGK</sequence>
<dbReference type="CDD" id="cd03230">
    <property type="entry name" value="ABC_DR_subfamily_A"/>
    <property type="match status" value="1"/>
</dbReference>
<dbReference type="InterPro" id="IPR027417">
    <property type="entry name" value="P-loop_NTPase"/>
</dbReference>
<comment type="similarity">
    <text evidence="1">Belongs to the ABC transporter superfamily.</text>
</comment>
<keyword evidence="4 6" id="KW-0067">ATP-binding</keyword>
<dbReference type="PROSITE" id="PS00211">
    <property type="entry name" value="ABC_TRANSPORTER_1"/>
    <property type="match status" value="1"/>
</dbReference>
<keyword evidence="2" id="KW-0813">Transport</keyword>
<dbReference type="PANTHER" id="PTHR42711">
    <property type="entry name" value="ABC TRANSPORTER ATP-BINDING PROTEIN"/>
    <property type="match status" value="1"/>
</dbReference>
<dbReference type="PROSITE" id="PS50893">
    <property type="entry name" value="ABC_TRANSPORTER_2"/>
    <property type="match status" value="1"/>
</dbReference>
<evidence type="ECO:0000256" key="4">
    <source>
        <dbReference type="ARBA" id="ARBA00022840"/>
    </source>
</evidence>
<evidence type="ECO:0000313" key="7">
    <source>
        <dbReference type="Proteomes" id="UP000660861"/>
    </source>
</evidence>
<dbReference type="GO" id="GO:0005524">
    <property type="term" value="F:ATP binding"/>
    <property type="evidence" value="ECO:0007669"/>
    <property type="project" value="UniProtKB-KW"/>
</dbReference>
<organism evidence="6 7">
    <name type="scientific">Zongyangia hominis</name>
    <dbReference type="NCBI Taxonomy" id="2763677"/>
    <lineage>
        <taxon>Bacteria</taxon>
        <taxon>Bacillati</taxon>
        <taxon>Bacillota</taxon>
        <taxon>Clostridia</taxon>
        <taxon>Eubacteriales</taxon>
        <taxon>Oscillospiraceae</taxon>
        <taxon>Zongyangia</taxon>
    </lineage>
</organism>
<evidence type="ECO:0000313" key="6">
    <source>
        <dbReference type="EMBL" id="MBC8569700.1"/>
    </source>
</evidence>
<dbReference type="PANTHER" id="PTHR42711:SF5">
    <property type="entry name" value="ABC TRANSPORTER ATP-BINDING PROTEIN NATA"/>
    <property type="match status" value="1"/>
</dbReference>
<dbReference type="GO" id="GO:0016887">
    <property type="term" value="F:ATP hydrolysis activity"/>
    <property type="evidence" value="ECO:0007669"/>
    <property type="project" value="InterPro"/>
</dbReference>
<proteinExistence type="inferred from homology"/>
<dbReference type="Proteomes" id="UP000660861">
    <property type="component" value="Unassembled WGS sequence"/>
</dbReference>
<dbReference type="AlphaFoldDB" id="A0A926IB31"/>
<dbReference type="InterPro" id="IPR003439">
    <property type="entry name" value="ABC_transporter-like_ATP-bd"/>
</dbReference>
<protein>
    <submittedName>
        <fullName evidence="6">ABC transporter ATP-binding protein</fullName>
    </submittedName>
</protein>
<dbReference type="InterPro" id="IPR003593">
    <property type="entry name" value="AAA+_ATPase"/>
</dbReference>
<dbReference type="Pfam" id="PF00005">
    <property type="entry name" value="ABC_tran"/>
    <property type="match status" value="1"/>
</dbReference>
<name>A0A926IB31_9FIRM</name>
<accession>A0A926IB31</accession>
<keyword evidence="7" id="KW-1185">Reference proteome</keyword>
<feature type="domain" description="ABC transporter" evidence="5">
    <location>
        <begin position="4"/>
        <end position="229"/>
    </location>
</feature>
<evidence type="ECO:0000259" key="5">
    <source>
        <dbReference type="PROSITE" id="PS50893"/>
    </source>
</evidence>
<keyword evidence="3" id="KW-0547">Nucleotide-binding</keyword>
<dbReference type="SMART" id="SM00382">
    <property type="entry name" value="AAA"/>
    <property type="match status" value="1"/>
</dbReference>
<dbReference type="Gene3D" id="3.40.50.300">
    <property type="entry name" value="P-loop containing nucleotide triphosphate hydrolases"/>
    <property type="match status" value="1"/>
</dbReference>
<dbReference type="SUPFAM" id="SSF52540">
    <property type="entry name" value="P-loop containing nucleoside triphosphate hydrolases"/>
    <property type="match status" value="1"/>
</dbReference>
<evidence type="ECO:0000256" key="3">
    <source>
        <dbReference type="ARBA" id="ARBA00022741"/>
    </source>
</evidence>